<sequence length="401" mass="44827">MITITGGIYEEYCMHPYRYNIFGSGGRAASAIAAMKGEVKLTTYCSKNIQEVIQARAELEGFELSIINIPVNTKFHYTHALAKPLIYNRTTNNPPLEIKEKNVIRFGFLEGTAIIDSEYAVYDPQNVASVELFHANGSKAKHLAILLNQYEAKSLLQIDDTNELLRKIAVSQQAEVVILKKGPDGCLVYDHKLDEIKHVPAFSTNKVSKIGSGDNFVAHFGYAWMEQKKSAYEAALQASKATAYYCETEGFITPERLKKYSPSPIILSEQFKKGCKPKVYLAGPFFTLAQLWLIEEARKNLQDLGLEVFSPYHDVGKGNAEDVVDKDLEGIHNCDLLFAIADGMDSGTIYEIGYARAINKPVVVYAENESEENLKMMEGSDCKILKDYVTAIYHTLWTAIT</sequence>
<dbReference type="PANTHER" id="PTHR15364">
    <property type="entry name" value="2'-DEOXYNUCLEOSIDE 5'-PHOSPHATE N-HYDROLASE 1"/>
    <property type="match status" value="1"/>
</dbReference>
<dbReference type="InterPro" id="IPR007710">
    <property type="entry name" value="Nucleoside_deoxyribTrfase"/>
</dbReference>
<dbReference type="Proteomes" id="UP000314285">
    <property type="component" value="Unassembled WGS sequence"/>
</dbReference>
<gene>
    <name evidence="2" type="ORF">FHY67_03785</name>
</gene>
<reference evidence="2 3" key="1">
    <citation type="submission" date="2019-06" db="EMBL/GenBank/DDBJ databases">
        <title>Genome of Acinetobacter radioresistens APH1, a phenol degrading strain.</title>
        <authorList>
            <person name="Liu Y."/>
        </authorList>
    </citation>
    <scope>NUCLEOTIDE SEQUENCE [LARGE SCALE GENOMIC DNA]</scope>
    <source>
        <strain evidence="2 3">APH1</strain>
    </source>
</reference>
<dbReference type="Pfam" id="PF00294">
    <property type="entry name" value="PfkB"/>
    <property type="match status" value="1"/>
</dbReference>
<evidence type="ECO:0000313" key="2">
    <source>
        <dbReference type="EMBL" id="TNX93571.1"/>
    </source>
</evidence>
<dbReference type="RefSeq" id="WP_005015328.1">
    <property type="nucleotide sequence ID" value="NZ_BKHE01000165.1"/>
</dbReference>
<dbReference type="GO" id="GO:0070694">
    <property type="term" value="F:5-hydroxymethyl-dUMP N-hydrolase activity"/>
    <property type="evidence" value="ECO:0007669"/>
    <property type="project" value="TreeGrafter"/>
</dbReference>
<keyword evidence="2" id="KW-0808">Transferase</keyword>
<dbReference type="PANTHER" id="PTHR15364:SF0">
    <property type="entry name" value="2'-DEOXYNUCLEOSIDE 5'-PHOSPHATE N-HYDROLASE 1"/>
    <property type="match status" value="1"/>
</dbReference>
<dbReference type="GO" id="GO:0016740">
    <property type="term" value="F:transferase activity"/>
    <property type="evidence" value="ECO:0007669"/>
    <property type="project" value="UniProtKB-KW"/>
</dbReference>
<evidence type="ECO:0000313" key="3">
    <source>
        <dbReference type="Proteomes" id="UP000314285"/>
    </source>
</evidence>
<dbReference type="EMBL" id="VFBM01000002">
    <property type="protein sequence ID" value="TNX93571.1"/>
    <property type="molecule type" value="Genomic_DNA"/>
</dbReference>
<dbReference type="Gene3D" id="3.40.1190.20">
    <property type="match status" value="1"/>
</dbReference>
<dbReference type="InterPro" id="IPR029056">
    <property type="entry name" value="Ribokinase-like"/>
</dbReference>
<protein>
    <submittedName>
        <fullName evidence="2">Nucleoside 2-deoxyribosyltransferase</fullName>
    </submittedName>
</protein>
<proteinExistence type="predicted"/>
<dbReference type="SUPFAM" id="SSF52309">
    <property type="entry name" value="N-(deoxy)ribosyltransferase-like"/>
    <property type="match status" value="1"/>
</dbReference>
<comment type="caution">
    <text evidence="2">The sequence shown here is derived from an EMBL/GenBank/DDBJ whole genome shotgun (WGS) entry which is preliminary data.</text>
</comment>
<dbReference type="GO" id="GO:0009159">
    <property type="term" value="P:deoxyribonucleoside monophosphate catabolic process"/>
    <property type="evidence" value="ECO:0007669"/>
    <property type="project" value="TreeGrafter"/>
</dbReference>
<dbReference type="InterPro" id="IPR011611">
    <property type="entry name" value="PfkB_dom"/>
</dbReference>
<dbReference type="AlphaFoldDB" id="A0A8H2K315"/>
<name>A0A8H2K315_ACIRA</name>
<dbReference type="SUPFAM" id="SSF53613">
    <property type="entry name" value="Ribokinase-like"/>
    <property type="match status" value="1"/>
</dbReference>
<dbReference type="InterPro" id="IPR051239">
    <property type="entry name" value="2'-dNMP_N-hydrolase"/>
</dbReference>
<feature type="domain" description="Carbohydrate kinase PfkB" evidence="1">
    <location>
        <begin position="145"/>
        <end position="253"/>
    </location>
</feature>
<evidence type="ECO:0000259" key="1">
    <source>
        <dbReference type="Pfam" id="PF00294"/>
    </source>
</evidence>
<organism evidence="2 3">
    <name type="scientific">Acinetobacter radioresistens</name>
    <dbReference type="NCBI Taxonomy" id="40216"/>
    <lineage>
        <taxon>Bacteria</taxon>
        <taxon>Pseudomonadati</taxon>
        <taxon>Pseudomonadota</taxon>
        <taxon>Gammaproteobacteria</taxon>
        <taxon>Moraxellales</taxon>
        <taxon>Moraxellaceae</taxon>
        <taxon>Acinetobacter</taxon>
    </lineage>
</organism>
<dbReference type="Gene3D" id="3.40.50.450">
    <property type="match status" value="1"/>
</dbReference>
<dbReference type="Pfam" id="PF05014">
    <property type="entry name" value="Nuc_deoxyrib_tr"/>
    <property type="match status" value="1"/>
</dbReference>
<accession>A0A8H2K315</accession>